<sequence>MKPADPITAPRAPEAPPADGRGSAAAWRRFSGLVLGSIVALLAGYLALALAIDPYDTGRPRLLDRDGVRPQGPRTASASRGRDPAFTGAIIGNSHIQLVTPERLRTETGIPFVQLAVPATGPGEQLTLAAYFLRHHPRPQALVLAADAFWCGDDPALPPSKPFPFWLLAPDWPGYLRGLLRSTAAAEVATRIRWAVRPEKRRARPDGYWDYEPEYLRLGDPDDPVRVAARERRPPAEPDPGRAGPAFPAADRLREFAGSLPPQTALVLVFPPVYAGAQAAPGTHRAAAEAACRAALADAVAGHSRHRVIDWSGGRPELADPAAFFDATHYRQPLARRVEADIAMALFALKAERAER</sequence>
<keyword evidence="2" id="KW-1133">Transmembrane helix</keyword>
<dbReference type="KEGG" id="mno:Mnod_4599"/>
<dbReference type="Proteomes" id="UP000008207">
    <property type="component" value="Chromosome"/>
</dbReference>
<dbReference type="EMBL" id="CP001349">
    <property type="protein sequence ID" value="ACL59466.1"/>
    <property type="molecule type" value="Genomic_DNA"/>
</dbReference>
<proteinExistence type="predicted"/>
<protein>
    <submittedName>
        <fullName evidence="3">Uncharacterized protein</fullName>
    </submittedName>
</protein>
<evidence type="ECO:0000256" key="2">
    <source>
        <dbReference type="SAM" id="Phobius"/>
    </source>
</evidence>
<evidence type="ECO:0000256" key="1">
    <source>
        <dbReference type="SAM" id="MobiDB-lite"/>
    </source>
</evidence>
<feature type="region of interest" description="Disordered" evidence="1">
    <location>
        <begin position="61"/>
        <end position="83"/>
    </location>
</feature>
<name>B8ID74_METNO</name>
<reference evidence="3 4" key="1">
    <citation type="submission" date="2009-01" db="EMBL/GenBank/DDBJ databases">
        <title>Complete sequence of chromosome of Methylobacterium nodulans ORS 2060.</title>
        <authorList>
            <consortium name="US DOE Joint Genome Institute"/>
            <person name="Lucas S."/>
            <person name="Copeland A."/>
            <person name="Lapidus A."/>
            <person name="Glavina del Rio T."/>
            <person name="Dalin E."/>
            <person name="Tice H."/>
            <person name="Bruce D."/>
            <person name="Goodwin L."/>
            <person name="Pitluck S."/>
            <person name="Sims D."/>
            <person name="Brettin T."/>
            <person name="Detter J.C."/>
            <person name="Han C."/>
            <person name="Larimer F."/>
            <person name="Land M."/>
            <person name="Hauser L."/>
            <person name="Kyrpides N."/>
            <person name="Ivanova N."/>
            <person name="Marx C.J."/>
            <person name="Richardson P."/>
        </authorList>
    </citation>
    <scope>NUCLEOTIDE SEQUENCE [LARGE SCALE GENOMIC DNA]</scope>
    <source>
        <strain evidence="4">LMG 21967 / CNCM I-2342 / ORS 2060</strain>
    </source>
</reference>
<evidence type="ECO:0000313" key="4">
    <source>
        <dbReference type="Proteomes" id="UP000008207"/>
    </source>
</evidence>
<dbReference type="HOGENOM" id="CLU_828501_0_0_5"/>
<keyword evidence="2" id="KW-0472">Membrane</keyword>
<feature type="region of interest" description="Disordered" evidence="1">
    <location>
        <begin position="1"/>
        <end position="22"/>
    </location>
</feature>
<dbReference type="AlphaFoldDB" id="B8ID74"/>
<gene>
    <name evidence="3" type="ordered locus">Mnod_4599</name>
</gene>
<dbReference type="STRING" id="460265.Mnod_4599"/>
<organism evidence="3 4">
    <name type="scientific">Methylobacterium nodulans (strain LMG 21967 / CNCM I-2342 / ORS 2060)</name>
    <dbReference type="NCBI Taxonomy" id="460265"/>
    <lineage>
        <taxon>Bacteria</taxon>
        <taxon>Pseudomonadati</taxon>
        <taxon>Pseudomonadota</taxon>
        <taxon>Alphaproteobacteria</taxon>
        <taxon>Hyphomicrobiales</taxon>
        <taxon>Methylobacteriaceae</taxon>
        <taxon>Methylobacterium</taxon>
    </lineage>
</organism>
<keyword evidence="2" id="KW-0812">Transmembrane</keyword>
<keyword evidence="4" id="KW-1185">Reference proteome</keyword>
<dbReference type="eggNOG" id="ENOG502Z9KB">
    <property type="taxonomic scope" value="Bacteria"/>
</dbReference>
<feature type="transmembrane region" description="Helical" evidence="2">
    <location>
        <begin position="30"/>
        <end position="52"/>
    </location>
</feature>
<evidence type="ECO:0000313" key="3">
    <source>
        <dbReference type="EMBL" id="ACL59466.1"/>
    </source>
</evidence>
<dbReference type="RefSeq" id="WP_015931104.1">
    <property type="nucleotide sequence ID" value="NC_011894.1"/>
</dbReference>
<accession>B8ID74</accession>